<evidence type="ECO:0000256" key="2">
    <source>
        <dbReference type="ARBA" id="ARBA00022598"/>
    </source>
</evidence>
<dbReference type="Gene3D" id="3.90.740.10">
    <property type="entry name" value="Valyl/Leucyl/Isoleucyl-tRNA synthetase, editing domain"/>
    <property type="match status" value="1"/>
</dbReference>
<evidence type="ECO:0000256" key="8">
    <source>
        <dbReference type="ARBA" id="ARBA00047552"/>
    </source>
</evidence>
<dbReference type="SUPFAM" id="SSF50677">
    <property type="entry name" value="ValRS/IleRS/LeuRS editing domain"/>
    <property type="match status" value="1"/>
</dbReference>
<keyword evidence="2" id="KW-0436">Ligase</keyword>
<evidence type="ECO:0000256" key="1">
    <source>
        <dbReference type="ARBA" id="ARBA00013169"/>
    </source>
</evidence>
<dbReference type="EC" id="6.1.1.9" evidence="1"/>
<dbReference type="GO" id="GO:0004832">
    <property type="term" value="F:valine-tRNA ligase activity"/>
    <property type="evidence" value="ECO:0007669"/>
    <property type="project" value="UniProtKB-EC"/>
</dbReference>
<comment type="catalytic activity">
    <reaction evidence="8">
        <text>tRNA(Val) + L-valine + ATP = L-valyl-tRNA(Val) + AMP + diphosphate</text>
        <dbReference type="Rhea" id="RHEA:10704"/>
        <dbReference type="Rhea" id="RHEA-COMP:9672"/>
        <dbReference type="Rhea" id="RHEA-COMP:9708"/>
        <dbReference type="ChEBI" id="CHEBI:30616"/>
        <dbReference type="ChEBI" id="CHEBI:33019"/>
        <dbReference type="ChEBI" id="CHEBI:57762"/>
        <dbReference type="ChEBI" id="CHEBI:78442"/>
        <dbReference type="ChEBI" id="CHEBI:78537"/>
        <dbReference type="ChEBI" id="CHEBI:456215"/>
        <dbReference type="EC" id="6.1.1.9"/>
    </reaction>
</comment>
<dbReference type="PROSITE" id="PS00178">
    <property type="entry name" value="AA_TRNA_LIGASE_I"/>
    <property type="match status" value="1"/>
</dbReference>
<reference evidence="10" key="1">
    <citation type="journal article" date="2015" name="Nature">
        <title>Complex archaea that bridge the gap between prokaryotes and eukaryotes.</title>
        <authorList>
            <person name="Spang A."/>
            <person name="Saw J.H."/>
            <person name="Jorgensen S.L."/>
            <person name="Zaremba-Niedzwiedzka K."/>
            <person name="Martijn J."/>
            <person name="Lind A.E."/>
            <person name="van Eijk R."/>
            <person name="Schleper C."/>
            <person name="Guy L."/>
            <person name="Ettema T.J."/>
        </authorList>
    </citation>
    <scope>NUCLEOTIDE SEQUENCE</scope>
</reference>
<dbReference type="InterPro" id="IPR002303">
    <property type="entry name" value="Valyl-tRNA_ligase"/>
</dbReference>
<dbReference type="SUPFAM" id="SSF52374">
    <property type="entry name" value="Nucleotidylyl transferase"/>
    <property type="match status" value="1"/>
</dbReference>
<keyword evidence="6" id="KW-0030">Aminoacyl-tRNA synthetase</keyword>
<dbReference type="InterPro" id="IPR009008">
    <property type="entry name" value="Val/Leu/Ile-tRNA-synth_edit"/>
</dbReference>
<evidence type="ECO:0000256" key="7">
    <source>
        <dbReference type="ARBA" id="ARBA00029936"/>
    </source>
</evidence>
<keyword evidence="3" id="KW-0547">Nucleotide-binding</keyword>
<name>A0A0F8YQ34_9ZZZZ</name>
<accession>A0A0F8YQ34</accession>
<gene>
    <name evidence="10" type="ORF">LCGC14_3066330</name>
</gene>
<dbReference type="InterPro" id="IPR001412">
    <property type="entry name" value="aa-tRNA-synth_I_CS"/>
</dbReference>
<comment type="caution">
    <text evidence="10">The sequence shown here is derived from an EMBL/GenBank/DDBJ whole genome shotgun (WGS) entry which is preliminary data.</text>
</comment>
<dbReference type="GO" id="GO:0002161">
    <property type="term" value="F:aminoacyl-tRNA deacylase activity"/>
    <property type="evidence" value="ECO:0007669"/>
    <property type="project" value="InterPro"/>
</dbReference>
<feature type="non-terminal residue" evidence="10">
    <location>
        <position position="252"/>
    </location>
</feature>
<evidence type="ECO:0000256" key="6">
    <source>
        <dbReference type="ARBA" id="ARBA00023146"/>
    </source>
</evidence>
<sequence>MKDFPKSYSPREAEQKWYEFWLDKGYFMPEVNQNGEPYSIVIPPPNVTGSLHMGHALNATLQDSLTRWMRMKGRRALWLPGMDHAGIATQNVVEKQLARENTDRHALGRDKFMERVWQWKAQSGGTIINQLKRTGASCDWSRERFTLDEGLSRAVREVFVRLHEEGLMYRDLRLINWCPRCRTALSDLEVEHELLEGSLTYMKYPFADGSGHVTVATTRPETMLGDTAVAVNPEDERYQHLVAEKAHVILPL</sequence>
<evidence type="ECO:0000313" key="10">
    <source>
        <dbReference type="EMBL" id="KKK56259.1"/>
    </source>
</evidence>
<dbReference type="FunFam" id="3.90.740.10:FF:000008">
    <property type="entry name" value="Valine--tRNA ligase, mitochondrial"/>
    <property type="match status" value="1"/>
</dbReference>
<dbReference type="AlphaFoldDB" id="A0A0F8YQ34"/>
<dbReference type="GO" id="GO:0006438">
    <property type="term" value="P:valyl-tRNA aminoacylation"/>
    <property type="evidence" value="ECO:0007669"/>
    <property type="project" value="InterPro"/>
</dbReference>
<dbReference type="InterPro" id="IPR014729">
    <property type="entry name" value="Rossmann-like_a/b/a_fold"/>
</dbReference>
<keyword evidence="4" id="KW-0067">ATP-binding</keyword>
<dbReference type="PANTHER" id="PTHR11946:SF93">
    <property type="entry name" value="VALINE--TRNA LIGASE, CHLOROPLASTIC_MITOCHONDRIAL 2"/>
    <property type="match status" value="1"/>
</dbReference>
<dbReference type="GO" id="GO:0005829">
    <property type="term" value="C:cytosol"/>
    <property type="evidence" value="ECO:0007669"/>
    <property type="project" value="TreeGrafter"/>
</dbReference>
<evidence type="ECO:0000259" key="9">
    <source>
        <dbReference type="Pfam" id="PF00133"/>
    </source>
</evidence>
<dbReference type="Pfam" id="PF00133">
    <property type="entry name" value="tRNA-synt_1"/>
    <property type="match status" value="1"/>
</dbReference>
<feature type="domain" description="Aminoacyl-tRNA synthetase class Ia" evidence="9">
    <location>
        <begin position="16"/>
        <end position="192"/>
    </location>
</feature>
<dbReference type="Gene3D" id="3.40.50.620">
    <property type="entry name" value="HUPs"/>
    <property type="match status" value="1"/>
</dbReference>
<dbReference type="InterPro" id="IPR002300">
    <property type="entry name" value="aa-tRNA-synth_Ia"/>
</dbReference>
<dbReference type="PANTHER" id="PTHR11946">
    <property type="entry name" value="VALYL-TRNA SYNTHETASES"/>
    <property type="match status" value="1"/>
</dbReference>
<keyword evidence="5" id="KW-0648">Protein biosynthesis</keyword>
<proteinExistence type="predicted"/>
<dbReference type="FunFam" id="3.40.50.620:FF:000020">
    <property type="entry name" value="Valine--tRNA ligase, mitochondrial"/>
    <property type="match status" value="1"/>
</dbReference>
<organism evidence="10">
    <name type="scientific">marine sediment metagenome</name>
    <dbReference type="NCBI Taxonomy" id="412755"/>
    <lineage>
        <taxon>unclassified sequences</taxon>
        <taxon>metagenomes</taxon>
        <taxon>ecological metagenomes</taxon>
    </lineage>
</organism>
<dbReference type="GO" id="GO:0005524">
    <property type="term" value="F:ATP binding"/>
    <property type="evidence" value="ECO:0007669"/>
    <property type="project" value="UniProtKB-KW"/>
</dbReference>
<evidence type="ECO:0000256" key="5">
    <source>
        <dbReference type="ARBA" id="ARBA00022917"/>
    </source>
</evidence>
<evidence type="ECO:0000256" key="3">
    <source>
        <dbReference type="ARBA" id="ARBA00022741"/>
    </source>
</evidence>
<dbReference type="EMBL" id="LAZR01065083">
    <property type="protein sequence ID" value="KKK56259.1"/>
    <property type="molecule type" value="Genomic_DNA"/>
</dbReference>
<dbReference type="PRINTS" id="PR00986">
    <property type="entry name" value="TRNASYNTHVAL"/>
</dbReference>
<evidence type="ECO:0000256" key="4">
    <source>
        <dbReference type="ARBA" id="ARBA00022840"/>
    </source>
</evidence>
<protein>
    <recommendedName>
        <fullName evidence="1">valine--tRNA ligase</fullName>
        <ecNumber evidence="1">6.1.1.9</ecNumber>
    </recommendedName>
    <alternativeName>
        <fullName evidence="7">Valyl-tRNA synthetase</fullName>
    </alternativeName>
</protein>